<sequence length="405" mass="44857">MADAVTYTARWVFPVSHPPLDRGTITVEGTTITAVEPHGTRTPDVDLGNVAIIPGLVNCHTHLDLSGARGKIPPTDPEHFTDWLRGVIAYRRTRSPDDVQADIRVGLAECLRFGTTLLGDITAGGASWYAVVAAEVRATLFWEVIGLDAATYRSRVQEYWSTCVDLWNGPHKPPGTMWRWALSPHATYSVNHAEALPQLARGNNAIHLAESPGEIELLTHRSGPFVLFLTELGVWNESAITAQLDDFVQSWPRARRPRLYIHGNYLPTNTPLDYSQTIVYCPRTHAAFGHPRHPFREFQDRGVRVAFGTDSLASNPDLDLLAEARFVHSIRPEVPCDELLRMATLTGADALGWADETGSLDVGKSADFVALPVANRDAADPHELIFGEDFPTADRQTMFRGQWRN</sequence>
<evidence type="ECO:0000259" key="2">
    <source>
        <dbReference type="Pfam" id="PF01979"/>
    </source>
</evidence>
<evidence type="ECO:0000313" key="3">
    <source>
        <dbReference type="EMBL" id="QEL19666.1"/>
    </source>
</evidence>
<dbReference type="PANTHER" id="PTHR43794:SF11">
    <property type="entry name" value="AMIDOHYDROLASE-RELATED DOMAIN-CONTAINING PROTEIN"/>
    <property type="match status" value="1"/>
</dbReference>
<dbReference type="InterPro" id="IPR050287">
    <property type="entry name" value="MTA/SAH_deaminase"/>
</dbReference>
<dbReference type="OrthoDB" id="9807210at2"/>
<protein>
    <submittedName>
        <fullName evidence="3">Metallo-dependent hydrolase family protein</fullName>
    </submittedName>
</protein>
<dbReference type="PANTHER" id="PTHR43794">
    <property type="entry name" value="AMINOHYDROLASE SSNA-RELATED"/>
    <property type="match status" value="1"/>
</dbReference>
<dbReference type="SUPFAM" id="SSF51338">
    <property type="entry name" value="Composite domain of metallo-dependent hydrolases"/>
    <property type="match status" value="1"/>
</dbReference>
<proteinExistence type="predicted"/>
<organism evidence="3 4">
    <name type="scientific">Limnoglobus roseus</name>
    <dbReference type="NCBI Taxonomy" id="2598579"/>
    <lineage>
        <taxon>Bacteria</taxon>
        <taxon>Pseudomonadati</taxon>
        <taxon>Planctomycetota</taxon>
        <taxon>Planctomycetia</taxon>
        <taxon>Gemmatales</taxon>
        <taxon>Gemmataceae</taxon>
        <taxon>Limnoglobus</taxon>
    </lineage>
</organism>
<keyword evidence="1 3" id="KW-0378">Hydrolase</keyword>
<dbReference type="InterPro" id="IPR011059">
    <property type="entry name" value="Metal-dep_hydrolase_composite"/>
</dbReference>
<dbReference type="RefSeq" id="WP_149114032.1">
    <property type="nucleotide sequence ID" value="NZ_CP042425.1"/>
</dbReference>
<dbReference type="AlphaFoldDB" id="A0A5C1ANT1"/>
<dbReference type="Gene3D" id="3.20.20.140">
    <property type="entry name" value="Metal-dependent hydrolases"/>
    <property type="match status" value="1"/>
</dbReference>
<dbReference type="KEGG" id="lrs:PX52LOC_06745"/>
<reference evidence="4" key="1">
    <citation type="submission" date="2019-08" db="EMBL/GenBank/DDBJ databases">
        <title>Limnoglobus roseus gen. nov., sp. nov., a novel freshwater planctomycete with a giant genome from the family Gemmataceae.</title>
        <authorList>
            <person name="Kulichevskaya I.S."/>
            <person name="Naumoff D.G."/>
            <person name="Miroshnikov K."/>
            <person name="Ivanova A."/>
            <person name="Philippov D.A."/>
            <person name="Hakobyan A."/>
            <person name="Rijpstra I.C."/>
            <person name="Sinninghe Damste J.S."/>
            <person name="Liesack W."/>
            <person name="Dedysh S.N."/>
        </authorList>
    </citation>
    <scope>NUCLEOTIDE SEQUENCE [LARGE SCALE GENOMIC DNA]</scope>
    <source>
        <strain evidence="4">PX52</strain>
    </source>
</reference>
<feature type="domain" description="Amidohydrolase-related" evidence="2">
    <location>
        <begin position="52"/>
        <end position="387"/>
    </location>
</feature>
<accession>A0A5C1ANT1</accession>
<evidence type="ECO:0000256" key="1">
    <source>
        <dbReference type="ARBA" id="ARBA00022801"/>
    </source>
</evidence>
<dbReference type="EMBL" id="CP042425">
    <property type="protein sequence ID" value="QEL19666.1"/>
    <property type="molecule type" value="Genomic_DNA"/>
</dbReference>
<dbReference type="SUPFAM" id="SSF51556">
    <property type="entry name" value="Metallo-dependent hydrolases"/>
    <property type="match status" value="1"/>
</dbReference>
<dbReference type="Pfam" id="PF01979">
    <property type="entry name" value="Amidohydro_1"/>
    <property type="match status" value="1"/>
</dbReference>
<dbReference type="InterPro" id="IPR032466">
    <property type="entry name" value="Metal_Hydrolase"/>
</dbReference>
<dbReference type="InterPro" id="IPR006680">
    <property type="entry name" value="Amidohydro-rel"/>
</dbReference>
<dbReference type="Proteomes" id="UP000324974">
    <property type="component" value="Chromosome"/>
</dbReference>
<name>A0A5C1ANT1_9BACT</name>
<evidence type="ECO:0000313" key="4">
    <source>
        <dbReference type="Proteomes" id="UP000324974"/>
    </source>
</evidence>
<gene>
    <name evidence="3" type="ORF">PX52LOC_06745</name>
</gene>
<dbReference type="GO" id="GO:0016810">
    <property type="term" value="F:hydrolase activity, acting on carbon-nitrogen (but not peptide) bonds"/>
    <property type="evidence" value="ECO:0007669"/>
    <property type="project" value="InterPro"/>
</dbReference>
<keyword evidence="4" id="KW-1185">Reference proteome</keyword>